<proteinExistence type="predicted"/>
<name>A0AAD4TS71_OVIAM</name>
<reference evidence="1" key="1">
    <citation type="submission" date="2022-03" db="EMBL/GenBank/DDBJ databases">
        <title>Genomic analyses of argali, domestic sheep and their hybrids provide insights into chromosomal evolution, heterosis and genetic basis of agronomic traits.</title>
        <authorList>
            <person name="Li M."/>
        </authorList>
    </citation>
    <scope>NUCLEOTIDE SEQUENCE</scope>
    <source>
        <strain evidence="1">CAU-MHL-2022a</strain>
        <tissue evidence="1">Skin</tissue>
    </source>
</reference>
<dbReference type="EMBL" id="JAKZEL010000025">
    <property type="protein sequence ID" value="KAI4530660.1"/>
    <property type="molecule type" value="Genomic_DNA"/>
</dbReference>
<accession>A0AAD4TS71</accession>
<evidence type="ECO:0000313" key="2">
    <source>
        <dbReference type="Proteomes" id="UP001214576"/>
    </source>
</evidence>
<organism evidence="1 2">
    <name type="scientific">Ovis ammon polii</name>
    <dbReference type="NCBI Taxonomy" id="230172"/>
    <lineage>
        <taxon>Eukaryota</taxon>
        <taxon>Metazoa</taxon>
        <taxon>Chordata</taxon>
        <taxon>Craniata</taxon>
        <taxon>Vertebrata</taxon>
        <taxon>Euteleostomi</taxon>
        <taxon>Mammalia</taxon>
        <taxon>Eutheria</taxon>
        <taxon>Laurasiatheria</taxon>
        <taxon>Artiodactyla</taxon>
        <taxon>Ruminantia</taxon>
        <taxon>Pecora</taxon>
        <taxon>Bovidae</taxon>
        <taxon>Caprinae</taxon>
        <taxon>Ovis</taxon>
    </lineage>
</organism>
<protein>
    <submittedName>
        <fullName evidence="1">Uncharacterized protein</fullName>
    </submittedName>
</protein>
<dbReference type="Proteomes" id="UP001214576">
    <property type="component" value="Unassembled WGS sequence"/>
</dbReference>
<evidence type="ECO:0000313" key="1">
    <source>
        <dbReference type="EMBL" id="KAI4530660.1"/>
    </source>
</evidence>
<keyword evidence="2" id="KW-1185">Reference proteome</keyword>
<comment type="caution">
    <text evidence="1">The sequence shown here is derived from an EMBL/GenBank/DDBJ whole genome shotgun (WGS) entry which is preliminary data.</text>
</comment>
<dbReference type="AlphaFoldDB" id="A0AAD4TS71"/>
<gene>
    <name evidence="1" type="ORF">MG293_019549</name>
</gene>
<sequence>MQVPLQPCWALSGKKSSCDLQPNIHTSPVTIRVFGLKERTEGTKRICVFTNSIPVYITRSDCMFFTLPYTLVQRETWRTSPACTQNGHSVTDSEASVLLGKKRWSASGLMLPLASLCCRSTQTCETERPPYLKRQPAVILCPLPCGGVLLSTTCLHVYSCLQFTSHLDSKNSVPLPHQVYCNRHTINID</sequence>